<proteinExistence type="predicted"/>
<keyword evidence="3" id="KW-1185">Reference proteome</keyword>
<keyword evidence="1" id="KW-1133">Transmembrane helix</keyword>
<keyword evidence="1" id="KW-0812">Transmembrane</keyword>
<gene>
    <name evidence="2" type="ORF">MCOR_58163</name>
</gene>
<evidence type="ECO:0008006" key="4">
    <source>
        <dbReference type="Google" id="ProtNLM"/>
    </source>
</evidence>
<dbReference type="Proteomes" id="UP000507470">
    <property type="component" value="Unassembled WGS sequence"/>
</dbReference>
<reference evidence="2 3" key="1">
    <citation type="submission" date="2020-06" db="EMBL/GenBank/DDBJ databases">
        <authorList>
            <person name="Li R."/>
            <person name="Bekaert M."/>
        </authorList>
    </citation>
    <scope>NUCLEOTIDE SEQUENCE [LARGE SCALE GENOMIC DNA]</scope>
    <source>
        <strain evidence="3">wild</strain>
    </source>
</reference>
<name>A0A6J8F145_MYTCO</name>
<evidence type="ECO:0000313" key="3">
    <source>
        <dbReference type="Proteomes" id="UP000507470"/>
    </source>
</evidence>
<accession>A0A6J8F145</accession>
<dbReference type="Gene3D" id="2.170.300.10">
    <property type="entry name" value="Tie2 ligand-binding domain superfamily"/>
    <property type="match status" value="1"/>
</dbReference>
<dbReference type="AlphaFoldDB" id="A0A6J8F145"/>
<sequence length="221" mass="24498">MSVLYFKECKTGFKSRNGKACEPCIFNFFGKRCTQKCNCNNLQRCDTVKGCIDVETTGIPKVISSDENMTTEHKDNENDGTGISKTELLMLYSGASSGIILILGMLGILYCINRRICKPKSKHVKTSKADVLQLAEHETQDTLELYEEIDESKFESILHSPTCSPNMNKVDGSLSFDSTSNCNLNTSNKSLCQENGNSQKAVSLWKKSNEIVVVQSSPVIQ</sequence>
<keyword evidence="1" id="KW-0472">Membrane</keyword>
<dbReference type="EMBL" id="CACVKT020010430">
    <property type="protein sequence ID" value="CAC5426464.1"/>
    <property type="molecule type" value="Genomic_DNA"/>
</dbReference>
<evidence type="ECO:0000313" key="2">
    <source>
        <dbReference type="EMBL" id="CAC5426464.1"/>
    </source>
</evidence>
<feature type="transmembrane region" description="Helical" evidence="1">
    <location>
        <begin position="89"/>
        <end position="112"/>
    </location>
</feature>
<dbReference type="OrthoDB" id="10608966at2759"/>
<protein>
    <recommendedName>
        <fullName evidence="4">MEGF10_11</fullName>
    </recommendedName>
</protein>
<organism evidence="2 3">
    <name type="scientific">Mytilus coruscus</name>
    <name type="common">Sea mussel</name>
    <dbReference type="NCBI Taxonomy" id="42192"/>
    <lineage>
        <taxon>Eukaryota</taxon>
        <taxon>Metazoa</taxon>
        <taxon>Spiralia</taxon>
        <taxon>Lophotrochozoa</taxon>
        <taxon>Mollusca</taxon>
        <taxon>Bivalvia</taxon>
        <taxon>Autobranchia</taxon>
        <taxon>Pteriomorphia</taxon>
        <taxon>Mytilida</taxon>
        <taxon>Mytiloidea</taxon>
        <taxon>Mytilidae</taxon>
        <taxon>Mytilinae</taxon>
        <taxon>Mytilus</taxon>
    </lineage>
</organism>
<evidence type="ECO:0000256" key="1">
    <source>
        <dbReference type="SAM" id="Phobius"/>
    </source>
</evidence>